<protein>
    <submittedName>
        <fullName evidence="2">Uncharacterized protein</fullName>
    </submittedName>
</protein>
<dbReference type="RefSeq" id="WP_157228221.1">
    <property type="nucleotide sequence ID" value="NZ_JAQYXL010000001.1"/>
</dbReference>
<reference evidence="2 3" key="1">
    <citation type="journal article" date="2023" name="PLoS ONE">
        <title>Complete genome assembly of Hawai'i environmental nontuberculous mycobacteria reveals unexpected co-isolation with methylobacteria.</title>
        <authorList>
            <person name="Hendrix J."/>
            <person name="Epperson L.E."/>
            <person name="Tong E.I."/>
            <person name="Chan Y.L."/>
            <person name="Hasan N.A."/>
            <person name="Dawrs S.N."/>
            <person name="Norton G.J."/>
            <person name="Virdi R."/>
            <person name="Crooks J.L."/>
            <person name="Chan E.D."/>
            <person name="Honda J.R."/>
            <person name="Strong M."/>
        </authorList>
    </citation>
    <scope>NUCLEOTIDE SEQUENCE [LARGE SCALE GENOMIC DNA]</scope>
    <source>
        <strain evidence="2 3">NJH_HI01</strain>
    </source>
</reference>
<organism evidence="2 3">
    <name type="scientific">Methylorubrum rhodesianum</name>
    <dbReference type="NCBI Taxonomy" id="29427"/>
    <lineage>
        <taxon>Bacteria</taxon>
        <taxon>Pseudomonadati</taxon>
        <taxon>Pseudomonadota</taxon>
        <taxon>Alphaproteobacteria</taxon>
        <taxon>Hyphomicrobiales</taxon>
        <taxon>Methylobacteriaceae</taxon>
        <taxon>Methylorubrum</taxon>
    </lineage>
</organism>
<feature type="region of interest" description="Disordered" evidence="1">
    <location>
        <begin position="1"/>
        <end position="74"/>
    </location>
</feature>
<feature type="compositionally biased region" description="Basic and acidic residues" evidence="1">
    <location>
        <begin position="1"/>
        <end position="12"/>
    </location>
</feature>
<accession>A0ABU9Z7W1</accession>
<dbReference type="EMBL" id="JAQYXL010000001">
    <property type="protein sequence ID" value="MEN3227446.1"/>
    <property type="molecule type" value="Genomic_DNA"/>
</dbReference>
<proteinExistence type="predicted"/>
<evidence type="ECO:0000313" key="2">
    <source>
        <dbReference type="EMBL" id="MEN3227446.1"/>
    </source>
</evidence>
<keyword evidence="3" id="KW-1185">Reference proteome</keyword>
<sequence>MEAARDGEDRAEGLAGASVAGRSGDPSLSSPDHAEAGDRSLTGGISPRPGAASGKAGEREAGGTEPADPPSSGR</sequence>
<evidence type="ECO:0000256" key="1">
    <source>
        <dbReference type="SAM" id="MobiDB-lite"/>
    </source>
</evidence>
<comment type="caution">
    <text evidence="2">The sequence shown here is derived from an EMBL/GenBank/DDBJ whole genome shotgun (WGS) entry which is preliminary data.</text>
</comment>
<gene>
    <name evidence="2" type="ORF">PUR21_07315</name>
</gene>
<dbReference type="Proteomes" id="UP001404845">
    <property type="component" value="Unassembled WGS sequence"/>
</dbReference>
<name>A0ABU9Z7W1_9HYPH</name>
<evidence type="ECO:0000313" key="3">
    <source>
        <dbReference type="Proteomes" id="UP001404845"/>
    </source>
</evidence>